<name>A0A383DSY6_9ZZZZ</name>
<dbReference type="InterPro" id="IPR000793">
    <property type="entry name" value="ATP_synth_asu_C"/>
</dbReference>
<dbReference type="AlphaFoldDB" id="A0A383DSY6"/>
<dbReference type="InterPro" id="IPR038376">
    <property type="entry name" value="ATP_synth_asu_C_sf"/>
</dbReference>
<proteinExistence type="predicted"/>
<dbReference type="SUPFAM" id="SSF47917">
    <property type="entry name" value="C-terminal domain of alpha and beta subunits of F1 ATP synthase"/>
    <property type="match status" value="1"/>
</dbReference>
<reference evidence="2" key="1">
    <citation type="submission" date="2018-05" db="EMBL/GenBank/DDBJ databases">
        <authorList>
            <person name="Lanie J.A."/>
            <person name="Ng W.-L."/>
            <person name="Kazmierczak K.M."/>
            <person name="Andrzejewski T.M."/>
            <person name="Davidsen T.M."/>
            <person name="Wayne K.J."/>
            <person name="Tettelin H."/>
            <person name="Glass J.I."/>
            <person name="Rusch D."/>
            <person name="Podicherti R."/>
            <person name="Tsui H.-C.T."/>
            <person name="Winkler M.E."/>
        </authorList>
    </citation>
    <scope>NUCLEOTIDE SEQUENCE</scope>
</reference>
<organism evidence="2">
    <name type="scientific">marine metagenome</name>
    <dbReference type="NCBI Taxonomy" id="408172"/>
    <lineage>
        <taxon>unclassified sequences</taxon>
        <taxon>metagenomes</taxon>
        <taxon>ecological metagenomes</taxon>
    </lineage>
</organism>
<feature type="non-terminal residue" evidence="2">
    <location>
        <position position="1"/>
    </location>
</feature>
<sequence>GKGLLDDIETSKVREFEFAVLEFLEDSHGDLLSSIKDLGEVSEDVAKKLEKNISDFKKGFKV</sequence>
<dbReference type="GO" id="GO:0015986">
    <property type="term" value="P:proton motive force-driven ATP synthesis"/>
    <property type="evidence" value="ECO:0007669"/>
    <property type="project" value="InterPro"/>
</dbReference>
<dbReference type="Gene3D" id="1.20.150.20">
    <property type="entry name" value="ATP synthase alpha/beta chain, C-terminal domain"/>
    <property type="match status" value="1"/>
</dbReference>
<evidence type="ECO:0000313" key="2">
    <source>
        <dbReference type="EMBL" id="SVE47409.1"/>
    </source>
</evidence>
<accession>A0A383DSY6</accession>
<dbReference type="Pfam" id="PF00306">
    <property type="entry name" value="ATP-synt_ab_C"/>
    <property type="match status" value="1"/>
</dbReference>
<protein>
    <recommendedName>
        <fullName evidence="1">ATP synthase alpha subunit C-terminal domain-containing protein</fullName>
    </recommendedName>
</protein>
<feature type="domain" description="ATP synthase alpha subunit C-terminal" evidence="1">
    <location>
        <begin position="2"/>
        <end position="56"/>
    </location>
</feature>
<evidence type="ECO:0000259" key="1">
    <source>
        <dbReference type="Pfam" id="PF00306"/>
    </source>
</evidence>
<gene>
    <name evidence="2" type="ORF">METZ01_LOCUS500263</name>
</gene>
<dbReference type="EMBL" id="UINC01219781">
    <property type="protein sequence ID" value="SVE47409.1"/>
    <property type="molecule type" value="Genomic_DNA"/>
</dbReference>